<dbReference type="PANTHER" id="PTHR30258:SF2">
    <property type="entry name" value="COMG OPERON PROTEIN 1"/>
    <property type="match status" value="1"/>
</dbReference>
<dbReference type="Pfam" id="PF05157">
    <property type="entry name" value="MshEN"/>
    <property type="match status" value="1"/>
</dbReference>
<dbReference type="GO" id="GO:0008564">
    <property type="term" value="F:protein-exporting ATPase activity"/>
    <property type="evidence" value="ECO:0007669"/>
    <property type="project" value="UniProtKB-EC"/>
</dbReference>
<evidence type="ECO:0000256" key="2">
    <source>
        <dbReference type="ARBA" id="ARBA00022448"/>
    </source>
</evidence>
<evidence type="ECO:0000256" key="7">
    <source>
        <dbReference type="ARBA" id="ARBA00024382"/>
    </source>
</evidence>
<evidence type="ECO:0000259" key="10">
    <source>
        <dbReference type="PROSITE" id="PS00662"/>
    </source>
</evidence>
<name>A0A7C4VZ63_UNCW3</name>
<dbReference type="SMART" id="SM00382">
    <property type="entry name" value="AAA"/>
    <property type="match status" value="1"/>
</dbReference>
<feature type="domain" description="Bacterial type II secretion system protein E" evidence="10">
    <location>
        <begin position="381"/>
        <end position="395"/>
    </location>
</feature>
<dbReference type="PROSITE" id="PS00662">
    <property type="entry name" value="T2SP_E"/>
    <property type="match status" value="1"/>
</dbReference>
<comment type="caution">
    <text evidence="12">The sequence shown here is derived from an EMBL/GenBank/DDBJ whole genome shotgun (WGS) entry which is preliminary data.</text>
</comment>
<dbReference type="Gene3D" id="3.40.50.300">
    <property type="entry name" value="P-loop containing nucleotide triphosphate hydrolases"/>
    <property type="match status" value="1"/>
</dbReference>
<comment type="catalytic activity">
    <reaction evidence="8">
        <text>ATP + H2O + cellular proteinSide 1 = ADP + phosphate + cellular proteinSide 2.</text>
        <dbReference type="EC" id="7.4.2.8"/>
    </reaction>
</comment>
<keyword evidence="9" id="KW-0175">Coiled coil</keyword>
<dbReference type="GO" id="GO:0005524">
    <property type="term" value="F:ATP binding"/>
    <property type="evidence" value="ECO:0007669"/>
    <property type="project" value="UniProtKB-KW"/>
</dbReference>
<keyword evidence="3" id="KW-0547">Nucleotide-binding</keyword>
<keyword evidence="6" id="KW-1278">Translocase</keyword>
<feature type="coiled-coil region" evidence="9">
    <location>
        <begin position="6"/>
        <end position="40"/>
    </location>
</feature>
<organism evidence="12">
    <name type="scientific">candidate division WOR-3 bacterium</name>
    <dbReference type="NCBI Taxonomy" id="2052148"/>
    <lineage>
        <taxon>Bacteria</taxon>
        <taxon>Bacteria division WOR-3</taxon>
    </lineage>
</organism>
<dbReference type="GO" id="GO:0016887">
    <property type="term" value="F:ATP hydrolysis activity"/>
    <property type="evidence" value="ECO:0007669"/>
    <property type="project" value="TreeGrafter"/>
</dbReference>
<dbReference type="InterPro" id="IPR013369">
    <property type="entry name" value="T2SS_GspE"/>
</dbReference>
<dbReference type="InterPro" id="IPR003593">
    <property type="entry name" value="AAA+_ATPase"/>
</dbReference>
<dbReference type="Pfam" id="PF00437">
    <property type="entry name" value="T2SSE"/>
    <property type="match status" value="1"/>
</dbReference>
<dbReference type="InterPro" id="IPR007831">
    <property type="entry name" value="T2SS_GspE_N"/>
</dbReference>
<evidence type="ECO:0000313" key="11">
    <source>
        <dbReference type="EMBL" id="HGQ55069.1"/>
    </source>
</evidence>
<dbReference type="FunFam" id="3.30.300.160:FF:000002">
    <property type="entry name" value="Type II secretion system protein E"/>
    <property type="match status" value="1"/>
</dbReference>
<dbReference type="SUPFAM" id="SSF160246">
    <property type="entry name" value="EspE N-terminal domain-like"/>
    <property type="match status" value="1"/>
</dbReference>
<dbReference type="InterPro" id="IPR037257">
    <property type="entry name" value="T2SS_E_N_sf"/>
</dbReference>
<keyword evidence="5" id="KW-0653">Protein transport</keyword>
<evidence type="ECO:0000313" key="12">
    <source>
        <dbReference type="EMBL" id="HGU47229.1"/>
    </source>
</evidence>
<evidence type="ECO:0000256" key="9">
    <source>
        <dbReference type="SAM" id="Coils"/>
    </source>
</evidence>
<gene>
    <name evidence="12" type="primary">gspE</name>
    <name evidence="12" type="ORF">ENT60_01530</name>
    <name evidence="11" type="ORF">ENU28_01225</name>
</gene>
<evidence type="ECO:0000256" key="8">
    <source>
        <dbReference type="ARBA" id="ARBA00034006"/>
    </source>
</evidence>
<evidence type="ECO:0000256" key="6">
    <source>
        <dbReference type="ARBA" id="ARBA00022967"/>
    </source>
</evidence>
<comment type="similarity">
    <text evidence="1">Belongs to the GSP E family.</text>
</comment>
<dbReference type="GO" id="GO:0015628">
    <property type="term" value="P:protein secretion by the type II secretion system"/>
    <property type="evidence" value="ECO:0007669"/>
    <property type="project" value="InterPro"/>
</dbReference>
<dbReference type="SUPFAM" id="SSF52540">
    <property type="entry name" value="P-loop containing nucleoside triphosphate hydrolases"/>
    <property type="match status" value="1"/>
</dbReference>
<dbReference type="InterPro" id="IPR001482">
    <property type="entry name" value="T2SS/T4SS_dom"/>
</dbReference>
<accession>A0A7C4VZ63</accession>
<dbReference type="FunFam" id="3.40.50.300:FF:000398">
    <property type="entry name" value="Type IV pilus assembly ATPase PilB"/>
    <property type="match status" value="1"/>
</dbReference>
<evidence type="ECO:0000256" key="5">
    <source>
        <dbReference type="ARBA" id="ARBA00022927"/>
    </source>
</evidence>
<dbReference type="AlphaFoldDB" id="A0A7C4VZ63"/>
<keyword evidence="2" id="KW-0813">Transport</keyword>
<protein>
    <recommendedName>
        <fullName evidence="7">protein-secreting ATPase</fullName>
        <ecNumber evidence="7">7.4.2.8</ecNumber>
    </recommendedName>
</protein>
<proteinExistence type="inferred from homology"/>
<dbReference type="Gene3D" id="3.30.300.160">
    <property type="entry name" value="Type II secretion system, protein E, N-terminal domain"/>
    <property type="match status" value="1"/>
</dbReference>
<evidence type="ECO:0000256" key="3">
    <source>
        <dbReference type="ARBA" id="ARBA00022741"/>
    </source>
</evidence>
<dbReference type="InterPro" id="IPR027417">
    <property type="entry name" value="P-loop_NTPase"/>
</dbReference>
<dbReference type="EC" id="7.4.2.8" evidence="7"/>
<dbReference type="EMBL" id="DSZH01000070">
    <property type="protein sequence ID" value="HGU47229.1"/>
    <property type="molecule type" value="Genomic_DNA"/>
</dbReference>
<dbReference type="Gene3D" id="3.30.450.90">
    <property type="match status" value="1"/>
</dbReference>
<keyword evidence="4" id="KW-0067">ATP-binding</keyword>
<dbReference type="CDD" id="cd01129">
    <property type="entry name" value="PulE-GspE-like"/>
    <property type="match status" value="1"/>
</dbReference>
<dbReference type="GO" id="GO:0005886">
    <property type="term" value="C:plasma membrane"/>
    <property type="evidence" value="ECO:0007669"/>
    <property type="project" value="TreeGrafter"/>
</dbReference>
<dbReference type="FunFam" id="3.30.450.90:FF:000001">
    <property type="entry name" value="Type II secretion system ATPase GspE"/>
    <property type="match status" value="1"/>
</dbReference>
<evidence type="ECO:0000256" key="4">
    <source>
        <dbReference type="ARBA" id="ARBA00022840"/>
    </source>
</evidence>
<dbReference type="PANTHER" id="PTHR30258">
    <property type="entry name" value="TYPE II SECRETION SYSTEM PROTEIN GSPE-RELATED"/>
    <property type="match status" value="1"/>
</dbReference>
<reference evidence="12" key="1">
    <citation type="journal article" date="2020" name="mSystems">
        <title>Genome- and Community-Level Interaction Insights into Carbon Utilization and Element Cycling Functions of Hydrothermarchaeota in Hydrothermal Sediment.</title>
        <authorList>
            <person name="Zhou Z."/>
            <person name="Liu Y."/>
            <person name="Xu W."/>
            <person name="Pan J."/>
            <person name="Luo Z.H."/>
            <person name="Li M."/>
        </authorList>
    </citation>
    <scope>NUCLEOTIDE SEQUENCE [LARGE SCALE GENOMIC DNA]</scope>
    <source>
        <strain evidence="12">SpSt-594</strain>
        <strain evidence="11">SpSt-655</strain>
    </source>
</reference>
<sequence length="560" mass="62895">MDKKIINQILQEFGFSQKEIKKFEEEAEHSNISLENLLINRGIVNKEDFYLALSRRLGVPYLDITGYTIDKEILSLIPEEACRTLKVFPLFKIGDTLTLAMANPTDIDVIDDLRLKTGLEITPVLVSEEDIKNAINRYYKSVEQSSIEEITQIIGEEEKEATVEITDELKKLEEEASQEPVVKFVNTIISYAVKSRASDIHIEPEENILRVRLRIDGVLHTFTEVAKNMHAAVISRIKILARLNIADKLRPQDGQFQMNVDGKKVDFRVSTFPTFWGECAVLRLLDRSSVVIGLSELGFSPENLIKFNALIKKPYGIILVTGPTGSGKTTTLYSALEAIRSEEKNIITLEDPVEYTLPLIRQVQINPKQGLTFATGLRAILRQDPDVIMVGEIRDLETAEIAVQAALTGHLVFSTLHTNNAATAVTRLVDIGVEPYLIASSLIGVLAQRLVRKICPTCKESYQPKPEVLKYLGLEEKMHLFRGKGCEECTNTGYRGRTGIFELLIVDDTIREMILKNKSANEIQQVAVAKGMKTMRDDGFEKVKKGITTIEEVLRVTTVF</sequence>
<evidence type="ECO:0000256" key="1">
    <source>
        <dbReference type="ARBA" id="ARBA00006611"/>
    </source>
</evidence>
<dbReference type="NCBIfam" id="TIGR02533">
    <property type="entry name" value="type_II_gspE"/>
    <property type="match status" value="1"/>
</dbReference>
<dbReference type="GO" id="GO:0015627">
    <property type="term" value="C:type II protein secretion system complex"/>
    <property type="evidence" value="ECO:0007669"/>
    <property type="project" value="InterPro"/>
</dbReference>
<dbReference type="EMBL" id="DTBX01000047">
    <property type="protein sequence ID" value="HGQ55069.1"/>
    <property type="molecule type" value="Genomic_DNA"/>
</dbReference>